<feature type="compositionally biased region" description="Basic and acidic residues" evidence="1">
    <location>
        <begin position="33"/>
        <end position="45"/>
    </location>
</feature>
<protein>
    <submittedName>
        <fullName evidence="2">Uncharacterized protein</fullName>
    </submittedName>
</protein>
<proteinExistence type="predicted"/>
<evidence type="ECO:0000313" key="2">
    <source>
        <dbReference type="EMBL" id="KAL3537877.1"/>
    </source>
</evidence>
<evidence type="ECO:0000256" key="1">
    <source>
        <dbReference type="SAM" id="MobiDB-lite"/>
    </source>
</evidence>
<dbReference type="AlphaFoldDB" id="A0ABD3B2U4"/>
<sequence length="153" mass="17640">MKEKSNASKKKHQQKELLSRSLLETLISASSKFRNEEPTFERWSEHSMGTGNLSSLEDVSSSTVAGKKYQQRTYIKNDSQLEIQTKPRNYYNLGDRSPKGSENLEGGTYLRLTTKDQARVPKSYRLWRDLEKNLSQGLNPLRLSIQGTRDVNW</sequence>
<feature type="compositionally biased region" description="Polar residues" evidence="1">
    <location>
        <begin position="47"/>
        <end position="64"/>
    </location>
</feature>
<gene>
    <name evidence="2" type="ORF">ACH5RR_001243</name>
</gene>
<accession>A0ABD3B2U4</accession>
<keyword evidence="3" id="KW-1185">Reference proteome</keyword>
<feature type="region of interest" description="Disordered" evidence="1">
    <location>
        <begin position="87"/>
        <end position="106"/>
    </location>
</feature>
<reference evidence="2 3" key="1">
    <citation type="submission" date="2024-11" db="EMBL/GenBank/DDBJ databases">
        <title>A near-complete genome assembly of Cinchona calisaya.</title>
        <authorList>
            <person name="Lian D.C."/>
            <person name="Zhao X.W."/>
            <person name="Wei L."/>
        </authorList>
    </citation>
    <scope>NUCLEOTIDE SEQUENCE [LARGE SCALE GENOMIC DNA]</scope>
    <source>
        <tissue evidence="2">Nenye</tissue>
    </source>
</reference>
<name>A0ABD3B2U4_9GENT</name>
<dbReference type="Proteomes" id="UP001630127">
    <property type="component" value="Unassembled WGS sequence"/>
</dbReference>
<evidence type="ECO:0000313" key="3">
    <source>
        <dbReference type="Proteomes" id="UP001630127"/>
    </source>
</evidence>
<feature type="region of interest" description="Disordered" evidence="1">
    <location>
        <begin position="33"/>
        <end position="64"/>
    </location>
</feature>
<comment type="caution">
    <text evidence="2">The sequence shown here is derived from an EMBL/GenBank/DDBJ whole genome shotgun (WGS) entry which is preliminary data.</text>
</comment>
<organism evidence="2 3">
    <name type="scientific">Cinchona calisaya</name>
    <dbReference type="NCBI Taxonomy" id="153742"/>
    <lineage>
        <taxon>Eukaryota</taxon>
        <taxon>Viridiplantae</taxon>
        <taxon>Streptophyta</taxon>
        <taxon>Embryophyta</taxon>
        <taxon>Tracheophyta</taxon>
        <taxon>Spermatophyta</taxon>
        <taxon>Magnoliopsida</taxon>
        <taxon>eudicotyledons</taxon>
        <taxon>Gunneridae</taxon>
        <taxon>Pentapetalae</taxon>
        <taxon>asterids</taxon>
        <taxon>lamiids</taxon>
        <taxon>Gentianales</taxon>
        <taxon>Rubiaceae</taxon>
        <taxon>Cinchonoideae</taxon>
        <taxon>Cinchoneae</taxon>
        <taxon>Cinchona</taxon>
    </lineage>
</organism>
<dbReference type="EMBL" id="JBJUIK010000001">
    <property type="protein sequence ID" value="KAL3537877.1"/>
    <property type="molecule type" value="Genomic_DNA"/>
</dbReference>